<dbReference type="InterPro" id="IPR051396">
    <property type="entry name" value="Bact_Antivir_Def_Nuclease"/>
</dbReference>
<dbReference type="GO" id="GO:0016887">
    <property type="term" value="F:ATP hydrolysis activity"/>
    <property type="evidence" value="ECO:0007669"/>
    <property type="project" value="InterPro"/>
</dbReference>
<protein>
    <submittedName>
        <fullName evidence="2">ATP-binding protein</fullName>
    </submittedName>
</protein>
<dbReference type="EMBL" id="CP081070">
    <property type="protein sequence ID" value="UWQ54165.1"/>
    <property type="molecule type" value="Genomic_DNA"/>
</dbReference>
<dbReference type="SMART" id="SM00382">
    <property type="entry name" value="AAA"/>
    <property type="match status" value="1"/>
</dbReference>
<dbReference type="InterPro" id="IPR003593">
    <property type="entry name" value="AAA+_ATPase"/>
</dbReference>
<keyword evidence="2" id="KW-0547">Nucleotide-binding</keyword>
<gene>
    <name evidence="2" type="ORF">K3721_01105</name>
</gene>
<dbReference type="PANTHER" id="PTHR43581">
    <property type="entry name" value="ATP/GTP PHOSPHATASE"/>
    <property type="match status" value="1"/>
</dbReference>
<keyword evidence="2" id="KW-0067">ATP-binding</keyword>
<evidence type="ECO:0000259" key="1">
    <source>
        <dbReference type="SMART" id="SM00382"/>
    </source>
</evidence>
<dbReference type="PANTHER" id="PTHR43581:SF4">
    <property type="entry name" value="ATP_GTP PHOSPHATASE"/>
    <property type="match status" value="1"/>
</dbReference>
<dbReference type="InterPro" id="IPR027417">
    <property type="entry name" value="P-loop_NTPase"/>
</dbReference>
<dbReference type="InterPro" id="IPR003959">
    <property type="entry name" value="ATPase_AAA_core"/>
</dbReference>
<name>A0A9Q9HL44_LEICA</name>
<dbReference type="RefSeq" id="WP_259971558.1">
    <property type="nucleotide sequence ID" value="NZ_CP081070.1"/>
</dbReference>
<evidence type="ECO:0000313" key="3">
    <source>
        <dbReference type="Proteomes" id="UP001058713"/>
    </source>
</evidence>
<evidence type="ECO:0000313" key="2">
    <source>
        <dbReference type="EMBL" id="UWQ54165.1"/>
    </source>
</evidence>
<proteinExistence type="predicted"/>
<sequence>MKAITVENFKAIKKAKIDLADVTILVGQNSSGKSSFMQALHWGCRCVADSKIQNNQARSVAVQSLDYFPTLDAKVVGHNAELREGRGDQEDVSVFVSIDAEYEGDESLTGTIPIKRGRNDAIQIDLRKSNKVPKKLYDDLSDRFRPFSAYIPGLAGIPSSEEKKSRQPVFRSAASGDANSVLRNILLLIKEEDESNLEVLEAWVSRVLGPTELFVEFDEGNHFDIQALINTEKMGEDYWTPLELAGTGVLQVVQIFSYLVLFRPKVLLIDEPDAHLHPDRQEKLIRAIEEAAEDFGVQVILTTHSPHVIRTASEHVNLAWLQNGGVAQDEKEIREKMGWGLLDKTSLIITEDQNTPLLQSILNQWPEYSRNTAIWPVFGSENLPTAEGAKALKKMLGLDKLVVHRDGDCMLASEKKTLTDKFAGSGCHLWVTGPSDIEGYLCEEGHLVECFSLGEDKAAELLEEAFEKAYVEKTLKGKRSQINKNDKFYKGGAGTPSFEEAYDELYEWWAGPVKGKSLLKQIKDLAHTKYGFNHNQVFMLAEDVEVATDLKEILGV</sequence>
<accession>A0A9Q9HL44</accession>
<dbReference type="Pfam" id="PF13304">
    <property type="entry name" value="AAA_21"/>
    <property type="match status" value="1"/>
</dbReference>
<dbReference type="KEGG" id="lcae:K3721_01105"/>
<feature type="domain" description="AAA+ ATPase" evidence="1">
    <location>
        <begin position="19"/>
        <end position="324"/>
    </location>
</feature>
<dbReference type="SUPFAM" id="SSF52540">
    <property type="entry name" value="P-loop containing nucleoside triphosphate hydrolases"/>
    <property type="match status" value="1"/>
</dbReference>
<dbReference type="CDD" id="cd00267">
    <property type="entry name" value="ABC_ATPase"/>
    <property type="match status" value="1"/>
</dbReference>
<organism evidence="2 3">
    <name type="scientific">Leisingera caerulea</name>
    <name type="common">Phaeobacter caeruleus</name>
    <dbReference type="NCBI Taxonomy" id="506591"/>
    <lineage>
        <taxon>Bacteria</taxon>
        <taxon>Pseudomonadati</taxon>
        <taxon>Pseudomonadota</taxon>
        <taxon>Alphaproteobacteria</taxon>
        <taxon>Rhodobacterales</taxon>
        <taxon>Roseobacteraceae</taxon>
        <taxon>Leisingera</taxon>
    </lineage>
</organism>
<reference evidence="2" key="1">
    <citation type="submission" date="2021-08" db="EMBL/GenBank/DDBJ databases">
        <authorList>
            <person name="Nwanade C."/>
            <person name="Wang M."/>
            <person name="Masoudi A."/>
            <person name="Yu Z."/>
            <person name="Liu J."/>
        </authorList>
    </citation>
    <scope>NUCLEOTIDE SEQUENCE</scope>
    <source>
        <strain evidence="2">S122</strain>
    </source>
</reference>
<dbReference type="Proteomes" id="UP001058713">
    <property type="component" value="Chromosome"/>
</dbReference>
<dbReference type="AlphaFoldDB" id="A0A9Q9HL44"/>
<dbReference type="GO" id="GO:0005524">
    <property type="term" value="F:ATP binding"/>
    <property type="evidence" value="ECO:0007669"/>
    <property type="project" value="UniProtKB-KW"/>
</dbReference>
<dbReference type="Gene3D" id="3.40.50.300">
    <property type="entry name" value="P-loop containing nucleotide triphosphate hydrolases"/>
    <property type="match status" value="1"/>
</dbReference>